<evidence type="ECO:0000256" key="5">
    <source>
        <dbReference type="HAMAP-Rule" id="MF_00736"/>
    </source>
</evidence>
<dbReference type="Proteomes" id="UP000324924">
    <property type="component" value="Chromosome"/>
</dbReference>
<dbReference type="GO" id="GO:0006412">
    <property type="term" value="P:translation"/>
    <property type="evidence" value="ECO:0007669"/>
    <property type="project" value="UniProtKB-UniRule"/>
</dbReference>
<evidence type="ECO:0000259" key="6">
    <source>
        <dbReference type="Pfam" id="PF00298"/>
    </source>
</evidence>
<comment type="similarity">
    <text evidence="1 5">Belongs to the universal ribosomal protein uL11 family.</text>
</comment>
<keyword evidence="8" id="KW-1185">Reference proteome</keyword>
<dbReference type="Gene3D" id="1.10.10.250">
    <property type="entry name" value="Ribosomal protein L11, C-terminal domain"/>
    <property type="match status" value="1"/>
</dbReference>
<dbReference type="SMART" id="SM00649">
    <property type="entry name" value="RL11"/>
    <property type="match status" value="1"/>
</dbReference>
<accession>A0A5C0UII5</accession>
<dbReference type="OrthoDB" id="9802408at2"/>
<dbReference type="InterPro" id="IPR036769">
    <property type="entry name" value="Ribosomal_uL11_C_sf"/>
</dbReference>
<dbReference type="InterPro" id="IPR000911">
    <property type="entry name" value="Ribosomal_uL11"/>
</dbReference>
<evidence type="ECO:0000256" key="2">
    <source>
        <dbReference type="ARBA" id="ARBA00022481"/>
    </source>
</evidence>
<proteinExistence type="inferred from homology"/>
<dbReference type="GO" id="GO:0070180">
    <property type="term" value="F:large ribosomal subunit rRNA binding"/>
    <property type="evidence" value="ECO:0007669"/>
    <property type="project" value="UniProtKB-UniRule"/>
</dbReference>
<dbReference type="AlphaFoldDB" id="A0A5C0UII5"/>
<gene>
    <name evidence="5" type="primary">rplK</name>
    <name evidence="7" type="ORF">FZC36_02235</name>
</gene>
<keyword evidence="2 5" id="KW-0488">Methylation</keyword>
<dbReference type="InterPro" id="IPR020783">
    <property type="entry name" value="Ribosomal_uL11_C"/>
</dbReference>
<keyword evidence="5" id="KW-0694">RNA-binding</keyword>
<sequence>MSANKRINKSKFGVVININLPTGGKVTPGNVGAVLSQHKVKNMKAIVDKINEIGKKISNAEKVPFRIYLNGDKFEVQSLGPSVTDLIKQEINLSKGSDKPGRGDFVAEITEAQLEEVAKKKMQYVSFHSIDSAKKIIAGSARSAGIKVIYN</sequence>
<dbReference type="GO" id="GO:0022625">
    <property type="term" value="C:cytosolic large ribosomal subunit"/>
    <property type="evidence" value="ECO:0007669"/>
    <property type="project" value="TreeGrafter"/>
</dbReference>
<organism evidence="7 8">
    <name type="scientific">Candidatus Nesciobacter abundans</name>
    <dbReference type="NCBI Taxonomy" id="2601668"/>
    <lineage>
        <taxon>Bacteria</taxon>
        <taxon>Pseudomonadati</taxon>
        <taxon>Pseudomonadota</taxon>
        <taxon>Alphaproteobacteria</taxon>
        <taxon>Holosporales</taxon>
        <taxon>Holosporaceae</taxon>
        <taxon>Candidatus Nesciobacter</taxon>
    </lineage>
</organism>
<evidence type="ECO:0000256" key="3">
    <source>
        <dbReference type="ARBA" id="ARBA00022980"/>
    </source>
</evidence>
<keyword evidence="4 5" id="KW-0687">Ribonucleoprotein</keyword>
<protein>
    <recommendedName>
        <fullName evidence="5">Large ribosomal subunit protein uL11</fullName>
    </recommendedName>
</protein>
<dbReference type="RefSeq" id="WP_148972355.1">
    <property type="nucleotide sequence ID" value="NZ_CP043314.1"/>
</dbReference>
<dbReference type="EMBL" id="CP043314">
    <property type="protein sequence ID" value="QEK39232.1"/>
    <property type="molecule type" value="Genomic_DNA"/>
</dbReference>
<evidence type="ECO:0000313" key="8">
    <source>
        <dbReference type="Proteomes" id="UP000324924"/>
    </source>
</evidence>
<reference evidence="7 8" key="1">
    <citation type="submission" date="2019-08" db="EMBL/GenBank/DDBJ databases">
        <title>Highly reduced genomes of protist endosymbionts show evolutionary convergence.</title>
        <authorList>
            <person name="George E."/>
            <person name="Husnik F."/>
            <person name="Tashyreva D."/>
            <person name="Prokopchuk G."/>
            <person name="Horak A."/>
            <person name="Kwong W.K."/>
            <person name="Lukes J."/>
            <person name="Keeling P.J."/>
        </authorList>
    </citation>
    <scope>NUCLEOTIDE SEQUENCE [LARGE SCALE GENOMIC DNA]</scope>
    <source>
        <strain evidence="7">1604HC</strain>
    </source>
</reference>
<dbReference type="GO" id="GO:0003735">
    <property type="term" value="F:structural constituent of ribosome"/>
    <property type="evidence" value="ECO:0007669"/>
    <property type="project" value="InterPro"/>
</dbReference>
<name>A0A5C0UII5_9PROT</name>
<dbReference type="HAMAP" id="MF_00736">
    <property type="entry name" value="Ribosomal_uL11"/>
    <property type="match status" value="1"/>
</dbReference>
<evidence type="ECO:0000313" key="7">
    <source>
        <dbReference type="EMBL" id="QEK39232.1"/>
    </source>
</evidence>
<dbReference type="Pfam" id="PF00298">
    <property type="entry name" value="Ribosomal_L11"/>
    <property type="match status" value="1"/>
</dbReference>
<dbReference type="KEGG" id="nabu:FZC36_02235"/>
<comment type="PTM">
    <text evidence="5">One or more lysine residues are methylated.</text>
</comment>
<dbReference type="PANTHER" id="PTHR11661:SF1">
    <property type="entry name" value="LARGE RIBOSOMAL SUBUNIT PROTEIN UL11M"/>
    <property type="match status" value="1"/>
</dbReference>
<dbReference type="SUPFAM" id="SSF46906">
    <property type="entry name" value="Ribosomal protein L11, C-terminal domain"/>
    <property type="match status" value="1"/>
</dbReference>
<feature type="domain" description="Large ribosomal subunit protein uL11 C-terminal" evidence="6">
    <location>
        <begin position="81"/>
        <end position="148"/>
    </location>
</feature>
<evidence type="ECO:0000256" key="4">
    <source>
        <dbReference type="ARBA" id="ARBA00023274"/>
    </source>
</evidence>
<comment type="function">
    <text evidence="5">Forms part of the ribosomal stalk which helps the ribosome interact with GTP-bound translation factors.</text>
</comment>
<dbReference type="PANTHER" id="PTHR11661">
    <property type="entry name" value="60S RIBOSOMAL PROTEIN L12"/>
    <property type="match status" value="1"/>
</dbReference>
<comment type="subunit">
    <text evidence="5">Part of the ribosomal stalk of the 50S ribosomal subunit. Interacts with L10 and the large rRNA to form the base of the stalk. L10 forms an elongated spine to which L12 dimers bind in a sequential fashion forming a multimeric L10(L12)X complex.</text>
</comment>
<keyword evidence="3 5" id="KW-0689">Ribosomal protein</keyword>
<keyword evidence="5" id="KW-0699">rRNA-binding</keyword>
<evidence type="ECO:0000256" key="1">
    <source>
        <dbReference type="ARBA" id="ARBA00010537"/>
    </source>
</evidence>